<dbReference type="EMBL" id="CAFABA010000092">
    <property type="protein sequence ID" value="CAB4834287.1"/>
    <property type="molecule type" value="Genomic_DNA"/>
</dbReference>
<accession>A0A6J6U8K8</accession>
<dbReference type="Pfam" id="PF02021">
    <property type="entry name" value="UPF0102"/>
    <property type="match status" value="1"/>
</dbReference>
<proteinExistence type="inferred from homology"/>
<reference evidence="1" key="1">
    <citation type="submission" date="2020-05" db="EMBL/GenBank/DDBJ databases">
        <authorList>
            <person name="Chiriac C."/>
            <person name="Salcher M."/>
            <person name="Ghai R."/>
            <person name="Kavagutti S V."/>
        </authorList>
    </citation>
    <scope>NUCLEOTIDE SEQUENCE</scope>
</reference>
<dbReference type="PANTHER" id="PTHR34039:SF1">
    <property type="entry name" value="UPF0102 PROTEIN YRAN"/>
    <property type="match status" value="1"/>
</dbReference>
<dbReference type="EMBL" id="CAFBOS010000072">
    <property type="protein sequence ID" value="CAB4996118.1"/>
    <property type="molecule type" value="Genomic_DNA"/>
</dbReference>
<evidence type="ECO:0000313" key="1">
    <source>
        <dbReference type="EMBL" id="CAB4755946.1"/>
    </source>
</evidence>
<name>A0A6J6U8K8_9ZZZZ</name>
<dbReference type="EMBL" id="CAFBMH010000087">
    <property type="protein sequence ID" value="CAB4920460.1"/>
    <property type="molecule type" value="Genomic_DNA"/>
</dbReference>
<evidence type="ECO:0000313" key="2">
    <source>
        <dbReference type="EMBL" id="CAB4834287.1"/>
    </source>
</evidence>
<gene>
    <name evidence="1" type="ORF">UFOPK2754_02100</name>
    <name evidence="2" type="ORF">UFOPK3139_02038</name>
    <name evidence="3" type="ORF">UFOPK3543_02053</name>
    <name evidence="4" type="ORF">UFOPK3967_01339</name>
</gene>
<evidence type="ECO:0000313" key="4">
    <source>
        <dbReference type="EMBL" id="CAB4996118.1"/>
    </source>
</evidence>
<dbReference type="SUPFAM" id="SSF52980">
    <property type="entry name" value="Restriction endonuclease-like"/>
    <property type="match status" value="1"/>
</dbReference>
<dbReference type="InterPro" id="IPR011335">
    <property type="entry name" value="Restrct_endonuc-II-like"/>
</dbReference>
<dbReference type="PANTHER" id="PTHR34039">
    <property type="entry name" value="UPF0102 PROTEIN YRAN"/>
    <property type="match status" value="1"/>
</dbReference>
<protein>
    <submittedName>
        <fullName evidence="1">Unannotated protein</fullName>
    </submittedName>
</protein>
<dbReference type="InterPro" id="IPR003509">
    <property type="entry name" value="UPF0102_YraN-like"/>
</dbReference>
<evidence type="ECO:0000313" key="3">
    <source>
        <dbReference type="EMBL" id="CAB4920460.1"/>
    </source>
</evidence>
<dbReference type="GO" id="GO:0003676">
    <property type="term" value="F:nucleic acid binding"/>
    <property type="evidence" value="ECO:0007669"/>
    <property type="project" value="InterPro"/>
</dbReference>
<sequence>MGSHNISLGRAGEELVAGRYRAMGYTVLAQNWRAGRVGEIDLVLARSGVVVICEVKTRSSDRFGLPAEAVDWRKQRRLRALAFRYLDEHDVRARSVRFDVASVRGTTVDIIEAAF</sequence>
<dbReference type="NCBIfam" id="NF009154">
    <property type="entry name" value="PRK12497.3-3"/>
    <property type="match status" value="1"/>
</dbReference>
<dbReference type="EMBL" id="CAEZYR010000084">
    <property type="protein sequence ID" value="CAB4755946.1"/>
    <property type="molecule type" value="Genomic_DNA"/>
</dbReference>
<dbReference type="CDD" id="cd20736">
    <property type="entry name" value="PoNe_Nuclease"/>
    <property type="match status" value="1"/>
</dbReference>
<dbReference type="Gene3D" id="3.40.1350.10">
    <property type="match status" value="1"/>
</dbReference>
<dbReference type="InterPro" id="IPR011856">
    <property type="entry name" value="tRNA_endonuc-like_dom_sf"/>
</dbReference>
<dbReference type="AlphaFoldDB" id="A0A6J6U8K8"/>
<dbReference type="HAMAP" id="MF_00048">
    <property type="entry name" value="UPF0102"/>
    <property type="match status" value="1"/>
</dbReference>
<organism evidence="1">
    <name type="scientific">freshwater metagenome</name>
    <dbReference type="NCBI Taxonomy" id="449393"/>
    <lineage>
        <taxon>unclassified sequences</taxon>
        <taxon>metagenomes</taxon>
        <taxon>ecological metagenomes</taxon>
    </lineage>
</organism>